<dbReference type="SUPFAM" id="SSF52540">
    <property type="entry name" value="P-loop containing nucleoside triphosphate hydrolases"/>
    <property type="match status" value="1"/>
</dbReference>
<dbReference type="GO" id="GO:0005886">
    <property type="term" value="C:plasma membrane"/>
    <property type="evidence" value="ECO:0007669"/>
    <property type="project" value="UniProtKB-ARBA"/>
</dbReference>
<dbReference type="PANTHER" id="PTHR32309:SF13">
    <property type="entry name" value="FERRIC ENTEROBACTIN TRANSPORT PROTEIN FEPE"/>
    <property type="match status" value="1"/>
</dbReference>
<evidence type="ECO:0000256" key="7">
    <source>
        <dbReference type="ARBA" id="ARBA00023137"/>
    </source>
</evidence>
<dbReference type="InterPro" id="IPR027417">
    <property type="entry name" value="P-loop_NTPase"/>
</dbReference>
<evidence type="ECO:0000256" key="1">
    <source>
        <dbReference type="ARBA" id="ARBA00007316"/>
    </source>
</evidence>
<evidence type="ECO:0000256" key="4">
    <source>
        <dbReference type="ARBA" id="ARBA00022741"/>
    </source>
</evidence>
<keyword evidence="3" id="KW-0808">Transferase</keyword>
<dbReference type="Proteomes" id="UP000318453">
    <property type="component" value="Chromosome"/>
</dbReference>
<keyword evidence="7" id="KW-0829">Tyrosine-protein kinase</keyword>
<evidence type="ECO:0000313" key="10">
    <source>
        <dbReference type="Proteomes" id="UP000318453"/>
    </source>
</evidence>
<dbReference type="Gene3D" id="3.40.50.300">
    <property type="entry name" value="P-loop containing nucleotide triphosphate hydrolases"/>
    <property type="match status" value="1"/>
</dbReference>
<accession>A0A5B8NQW4</accession>
<evidence type="ECO:0000256" key="6">
    <source>
        <dbReference type="ARBA" id="ARBA00022840"/>
    </source>
</evidence>
<evidence type="ECO:0000256" key="8">
    <source>
        <dbReference type="ARBA" id="ARBA00051245"/>
    </source>
</evidence>
<dbReference type="InterPro" id="IPR050445">
    <property type="entry name" value="Bact_polysacc_biosynth/exp"/>
</dbReference>
<dbReference type="CDD" id="cd05387">
    <property type="entry name" value="BY-kinase"/>
    <property type="match status" value="1"/>
</dbReference>
<dbReference type="AlphaFoldDB" id="A0A5B8NQW4"/>
<comment type="catalytic activity">
    <reaction evidence="8">
        <text>L-tyrosyl-[protein] + ATP = O-phospho-L-tyrosyl-[protein] + ADP + H(+)</text>
        <dbReference type="Rhea" id="RHEA:10596"/>
        <dbReference type="Rhea" id="RHEA-COMP:10136"/>
        <dbReference type="Rhea" id="RHEA-COMP:20101"/>
        <dbReference type="ChEBI" id="CHEBI:15378"/>
        <dbReference type="ChEBI" id="CHEBI:30616"/>
        <dbReference type="ChEBI" id="CHEBI:46858"/>
        <dbReference type="ChEBI" id="CHEBI:61978"/>
        <dbReference type="ChEBI" id="CHEBI:456216"/>
        <dbReference type="EC" id="2.7.10.2"/>
    </reaction>
</comment>
<reference evidence="9" key="1">
    <citation type="submission" date="2019-08" db="EMBL/GenBank/DDBJ databases">
        <title>Carotenoids and Carotenoid Binding Proteins in the Halophilic Cyanobacterium Euhalothece sp. ZM00.</title>
        <authorList>
            <person name="Cho S.M."/>
            <person name="Song J.Y."/>
            <person name="Park Y.-I."/>
        </authorList>
    </citation>
    <scope>NUCLEOTIDE SEQUENCE [LARGE SCALE GENOMIC DNA]</scope>
    <source>
        <strain evidence="9">Z-M001</strain>
    </source>
</reference>
<dbReference type="EC" id="2.7.10.2" evidence="2"/>
<dbReference type="RefSeq" id="WP_146296515.1">
    <property type="nucleotide sequence ID" value="NZ_CP042326.1"/>
</dbReference>
<keyword evidence="5 9" id="KW-0418">Kinase</keyword>
<keyword evidence="4" id="KW-0547">Nucleotide-binding</keyword>
<dbReference type="GO" id="GO:0005524">
    <property type="term" value="F:ATP binding"/>
    <property type="evidence" value="ECO:0007669"/>
    <property type="project" value="UniProtKB-KW"/>
</dbReference>
<proteinExistence type="inferred from homology"/>
<protein>
    <recommendedName>
        <fullName evidence="2">non-specific protein-tyrosine kinase</fullName>
        <ecNumber evidence="2">2.7.10.2</ecNumber>
    </recommendedName>
</protein>
<dbReference type="NCBIfam" id="TIGR01007">
    <property type="entry name" value="eps_fam"/>
    <property type="match status" value="1"/>
</dbReference>
<dbReference type="InterPro" id="IPR033756">
    <property type="entry name" value="YlxH/NBP35"/>
</dbReference>
<dbReference type="FunFam" id="3.40.50.300:FF:000527">
    <property type="entry name" value="Tyrosine-protein kinase etk"/>
    <property type="match status" value="1"/>
</dbReference>
<dbReference type="InterPro" id="IPR005702">
    <property type="entry name" value="Wzc-like_C"/>
</dbReference>
<gene>
    <name evidence="9" type="ORF">FRE64_12320</name>
</gene>
<dbReference type="PANTHER" id="PTHR32309">
    <property type="entry name" value="TYROSINE-PROTEIN KINASE"/>
    <property type="match status" value="1"/>
</dbReference>
<keyword evidence="6" id="KW-0067">ATP-binding</keyword>
<evidence type="ECO:0000256" key="3">
    <source>
        <dbReference type="ARBA" id="ARBA00022679"/>
    </source>
</evidence>
<sequence length="273" mass="29845">MKTVQEIKDKLGYTLLGSIPLFGKQASELPMQDQPRSAVSEAFRMLQANLKFSRVDEKLKVIVVTSSVPNEGKSTVTGNLGLALAELGNRVLIVDGDMRRPSQHQVWEEPNSMGLSNLLVDQSDVSTVTKELHPNLELLTVGAPPPNPIALLDSQRIADFIDKCRQAYDYVLIDTPPMAVGADSALLGKLAEGTLLVVRPNMADLTSATGAKEMLQRSGQPVLGMVINGVNPSDEPDSYYYYYAQGYYYETKEEEESGKKALFGFGRGKSNQS</sequence>
<dbReference type="KEGG" id="enn:FRE64_12320"/>
<dbReference type="GO" id="GO:0004715">
    <property type="term" value="F:non-membrane spanning protein tyrosine kinase activity"/>
    <property type="evidence" value="ECO:0007669"/>
    <property type="project" value="UniProtKB-EC"/>
</dbReference>
<evidence type="ECO:0000256" key="2">
    <source>
        <dbReference type="ARBA" id="ARBA00011903"/>
    </source>
</evidence>
<keyword evidence="10" id="KW-1185">Reference proteome</keyword>
<dbReference type="Pfam" id="PF10609">
    <property type="entry name" value="ParA"/>
    <property type="match status" value="1"/>
</dbReference>
<organism evidence="9 10">
    <name type="scientific">Euhalothece natronophila Z-M001</name>
    <dbReference type="NCBI Taxonomy" id="522448"/>
    <lineage>
        <taxon>Bacteria</taxon>
        <taxon>Bacillati</taxon>
        <taxon>Cyanobacteriota</taxon>
        <taxon>Cyanophyceae</taxon>
        <taxon>Oscillatoriophycideae</taxon>
        <taxon>Chroococcales</taxon>
        <taxon>Halothecacae</taxon>
        <taxon>Halothece cluster</taxon>
        <taxon>Euhalothece</taxon>
    </lineage>
</organism>
<evidence type="ECO:0000313" key="9">
    <source>
        <dbReference type="EMBL" id="QDZ40669.1"/>
    </source>
</evidence>
<dbReference type="EMBL" id="CP042326">
    <property type="protein sequence ID" value="QDZ40669.1"/>
    <property type="molecule type" value="Genomic_DNA"/>
</dbReference>
<dbReference type="GO" id="GO:0042802">
    <property type="term" value="F:identical protein binding"/>
    <property type="evidence" value="ECO:0007669"/>
    <property type="project" value="UniProtKB-ARBA"/>
</dbReference>
<dbReference type="OrthoDB" id="580971at2"/>
<comment type="similarity">
    <text evidence="1">Belongs to the CpsD/CapB family.</text>
</comment>
<name>A0A5B8NQW4_9CHRO</name>
<evidence type="ECO:0000256" key="5">
    <source>
        <dbReference type="ARBA" id="ARBA00022777"/>
    </source>
</evidence>